<organism evidence="2">
    <name type="scientific">Cyclophora tenuis</name>
    <name type="common">Marine diatom</name>
    <dbReference type="NCBI Taxonomy" id="216820"/>
    <lineage>
        <taxon>Eukaryota</taxon>
        <taxon>Sar</taxon>
        <taxon>Stramenopiles</taxon>
        <taxon>Ochrophyta</taxon>
        <taxon>Bacillariophyta</taxon>
        <taxon>Fragilariophyceae</taxon>
        <taxon>Fragilariophycidae</taxon>
        <taxon>Cyclophorales</taxon>
        <taxon>Cyclophoraceae</taxon>
        <taxon>Cyclophora</taxon>
    </lineage>
</organism>
<dbReference type="PANTHER" id="PTHR33606">
    <property type="entry name" value="PROTEIN YCII"/>
    <property type="match status" value="1"/>
</dbReference>
<feature type="domain" description="YCII-related" evidence="1">
    <location>
        <begin position="37"/>
        <end position="123"/>
    </location>
</feature>
<dbReference type="InterPro" id="IPR011008">
    <property type="entry name" value="Dimeric_a/b-barrel"/>
</dbReference>
<dbReference type="InterPro" id="IPR051807">
    <property type="entry name" value="Sec-metab_biosynth-assoc"/>
</dbReference>
<dbReference type="SUPFAM" id="SSF54909">
    <property type="entry name" value="Dimeric alpha+beta barrel"/>
    <property type="match status" value="1"/>
</dbReference>
<dbReference type="InterPro" id="IPR005545">
    <property type="entry name" value="YCII"/>
</dbReference>
<sequence length="129" mass="14106">MMFGVAFGRASLLAFFAGSRPMAGRHFTSSTALRETQYLLRYDYIPDVLEKRGPYREGHLGVAKDLIAEGKCLSGGPTGEVGMEVPTGALFVFTDEESAKLFVEKDPYVSAGIVTGHSIEEWNVVVQKE</sequence>
<proteinExistence type="predicted"/>
<evidence type="ECO:0000313" key="2">
    <source>
        <dbReference type="EMBL" id="CAD8941229.1"/>
    </source>
</evidence>
<dbReference type="AlphaFoldDB" id="A0A7S1D9B1"/>
<dbReference type="EMBL" id="HBFW01019152">
    <property type="protein sequence ID" value="CAD8941229.1"/>
    <property type="molecule type" value="Transcribed_RNA"/>
</dbReference>
<evidence type="ECO:0000259" key="1">
    <source>
        <dbReference type="Pfam" id="PF03795"/>
    </source>
</evidence>
<protein>
    <recommendedName>
        <fullName evidence="1">YCII-related domain-containing protein</fullName>
    </recommendedName>
</protein>
<reference evidence="2" key="1">
    <citation type="submission" date="2021-01" db="EMBL/GenBank/DDBJ databases">
        <authorList>
            <person name="Corre E."/>
            <person name="Pelletier E."/>
            <person name="Niang G."/>
            <person name="Scheremetjew M."/>
            <person name="Finn R."/>
            <person name="Kale V."/>
            <person name="Holt S."/>
            <person name="Cochrane G."/>
            <person name="Meng A."/>
            <person name="Brown T."/>
            <person name="Cohen L."/>
        </authorList>
    </citation>
    <scope>NUCLEOTIDE SEQUENCE</scope>
    <source>
        <strain evidence="2">ECT3854</strain>
    </source>
</reference>
<dbReference type="PANTHER" id="PTHR33606:SF3">
    <property type="entry name" value="PROTEIN YCII"/>
    <property type="match status" value="1"/>
</dbReference>
<dbReference type="Pfam" id="PF03795">
    <property type="entry name" value="YCII"/>
    <property type="match status" value="1"/>
</dbReference>
<name>A0A7S1D9B1_CYCTE</name>
<dbReference type="Gene3D" id="3.30.70.1060">
    <property type="entry name" value="Dimeric alpha+beta barrel"/>
    <property type="match status" value="1"/>
</dbReference>
<gene>
    <name evidence="2" type="ORF">CTEN0397_LOCUS12295</name>
</gene>
<accession>A0A7S1D9B1</accession>